<dbReference type="GO" id="GO:0006352">
    <property type="term" value="P:DNA-templated transcription initiation"/>
    <property type="evidence" value="ECO:0007669"/>
    <property type="project" value="InterPro"/>
</dbReference>
<dbReference type="OrthoDB" id="9784272at2"/>
<name>A0A1I6U3J9_9FLAO</name>
<comment type="similarity">
    <text evidence="1 6">Belongs to the sigma-70 factor family. ECF subfamily.</text>
</comment>
<dbReference type="AlphaFoldDB" id="A0A1I6U3J9"/>
<evidence type="ECO:0000256" key="2">
    <source>
        <dbReference type="ARBA" id="ARBA00023015"/>
    </source>
</evidence>
<dbReference type="PROSITE" id="PS01063">
    <property type="entry name" value="SIGMA70_ECF"/>
    <property type="match status" value="1"/>
</dbReference>
<evidence type="ECO:0000313" key="9">
    <source>
        <dbReference type="EMBL" id="SFS95992.1"/>
    </source>
</evidence>
<keyword evidence="5 6" id="KW-0804">Transcription</keyword>
<dbReference type="PANTHER" id="PTHR43133">
    <property type="entry name" value="RNA POLYMERASE ECF-TYPE SIGMA FACTO"/>
    <property type="match status" value="1"/>
</dbReference>
<feature type="domain" description="RNA polymerase sigma-70 region 4" evidence="8">
    <location>
        <begin position="126"/>
        <end position="174"/>
    </location>
</feature>
<dbReference type="Gene3D" id="1.10.1740.10">
    <property type="match status" value="1"/>
</dbReference>
<proteinExistence type="inferred from homology"/>
<dbReference type="InterPro" id="IPR007630">
    <property type="entry name" value="RNA_pol_sigma70_r4"/>
</dbReference>
<dbReference type="InterPro" id="IPR013325">
    <property type="entry name" value="RNA_pol_sigma_r2"/>
</dbReference>
<sequence>MAKRSLLETQIIQLLKDKNEEGMSLLYDNYGETLYGIALKVTKNEELAQDVLQESLIKIWKKIHTYDEDKSKLFTWLFRITRNTAIDKIRSRNLKTDQEIQMDKSNVYKVGIESITPEHLDLKDHLDSLEDKYKIVLEALFFEGMTQQEASDELDIPLGTIKSRLKIGLRELRKIYGPLISVLFYAML</sequence>
<feature type="domain" description="RNA polymerase sigma-70 region 2" evidence="7">
    <location>
        <begin position="26"/>
        <end position="93"/>
    </location>
</feature>
<dbReference type="InterPro" id="IPR036388">
    <property type="entry name" value="WH-like_DNA-bd_sf"/>
</dbReference>
<evidence type="ECO:0000259" key="7">
    <source>
        <dbReference type="Pfam" id="PF04542"/>
    </source>
</evidence>
<accession>A0A1I6U3J9</accession>
<keyword evidence="3 6" id="KW-0731">Sigma factor</keyword>
<dbReference type="PANTHER" id="PTHR43133:SF62">
    <property type="entry name" value="RNA POLYMERASE SIGMA FACTOR SIGZ"/>
    <property type="match status" value="1"/>
</dbReference>
<dbReference type="GO" id="GO:0016987">
    <property type="term" value="F:sigma factor activity"/>
    <property type="evidence" value="ECO:0007669"/>
    <property type="project" value="UniProtKB-KW"/>
</dbReference>
<dbReference type="Proteomes" id="UP000183209">
    <property type="component" value="Unassembled WGS sequence"/>
</dbReference>
<evidence type="ECO:0000256" key="6">
    <source>
        <dbReference type="RuleBase" id="RU000716"/>
    </source>
</evidence>
<dbReference type="InterPro" id="IPR000838">
    <property type="entry name" value="RNA_pol_sigma70_ECF_CS"/>
</dbReference>
<keyword evidence="4 6" id="KW-0238">DNA-binding</keyword>
<gene>
    <name evidence="9" type="ORF">SAMN04487906_2348</name>
</gene>
<protein>
    <recommendedName>
        <fullName evidence="6">RNA polymerase sigma factor</fullName>
    </recommendedName>
</protein>
<dbReference type="Pfam" id="PF04542">
    <property type="entry name" value="Sigma70_r2"/>
    <property type="match status" value="1"/>
</dbReference>
<dbReference type="SUPFAM" id="SSF88946">
    <property type="entry name" value="Sigma2 domain of RNA polymerase sigma factors"/>
    <property type="match status" value="1"/>
</dbReference>
<dbReference type="SUPFAM" id="SSF88659">
    <property type="entry name" value="Sigma3 and sigma4 domains of RNA polymerase sigma factors"/>
    <property type="match status" value="1"/>
</dbReference>
<dbReference type="Pfam" id="PF04545">
    <property type="entry name" value="Sigma70_r4"/>
    <property type="match status" value="1"/>
</dbReference>
<evidence type="ECO:0000259" key="8">
    <source>
        <dbReference type="Pfam" id="PF04545"/>
    </source>
</evidence>
<evidence type="ECO:0000256" key="4">
    <source>
        <dbReference type="ARBA" id="ARBA00023125"/>
    </source>
</evidence>
<dbReference type="InterPro" id="IPR014284">
    <property type="entry name" value="RNA_pol_sigma-70_dom"/>
</dbReference>
<dbReference type="GO" id="GO:0003677">
    <property type="term" value="F:DNA binding"/>
    <property type="evidence" value="ECO:0007669"/>
    <property type="project" value="UniProtKB-KW"/>
</dbReference>
<organism evidence="9 10">
    <name type="scientific">Zhouia amylolytica</name>
    <dbReference type="NCBI Taxonomy" id="376730"/>
    <lineage>
        <taxon>Bacteria</taxon>
        <taxon>Pseudomonadati</taxon>
        <taxon>Bacteroidota</taxon>
        <taxon>Flavobacteriia</taxon>
        <taxon>Flavobacteriales</taxon>
        <taxon>Flavobacteriaceae</taxon>
        <taxon>Zhouia</taxon>
    </lineage>
</organism>
<keyword evidence="2 6" id="KW-0805">Transcription regulation</keyword>
<dbReference type="CDD" id="cd06171">
    <property type="entry name" value="Sigma70_r4"/>
    <property type="match status" value="1"/>
</dbReference>
<dbReference type="Gene3D" id="1.10.10.10">
    <property type="entry name" value="Winged helix-like DNA-binding domain superfamily/Winged helix DNA-binding domain"/>
    <property type="match status" value="1"/>
</dbReference>
<dbReference type="RefSeq" id="WP_038261042.1">
    <property type="nucleotide sequence ID" value="NZ_FPAG01000006.1"/>
</dbReference>
<dbReference type="InterPro" id="IPR039425">
    <property type="entry name" value="RNA_pol_sigma-70-like"/>
</dbReference>
<evidence type="ECO:0000256" key="5">
    <source>
        <dbReference type="ARBA" id="ARBA00023163"/>
    </source>
</evidence>
<evidence type="ECO:0000256" key="3">
    <source>
        <dbReference type="ARBA" id="ARBA00023082"/>
    </source>
</evidence>
<dbReference type="EMBL" id="FPAG01000006">
    <property type="protein sequence ID" value="SFS95992.1"/>
    <property type="molecule type" value="Genomic_DNA"/>
</dbReference>
<dbReference type="NCBIfam" id="TIGR02937">
    <property type="entry name" value="sigma70-ECF"/>
    <property type="match status" value="1"/>
</dbReference>
<dbReference type="InterPro" id="IPR013324">
    <property type="entry name" value="RNA_pol_sigma_r3/r4-like"/>
</dbReference>
<reference evidence="9 10" key="1">
    <citation type="submission" date="2016-10" db="EMBL/GenBank/DDBJ databases">
        <authorList>
            <person name="de Groot N.N."/>
        </authorList>
    </citation>
    <scope>NUCLEOTIDE SEQUENCE [LARGE SCALE GENOMIC DNA]</scope>
    <source>
        <strain evidence="9 10">CGMCC 1.6114</strain>
    </source>
</reference>
<dbReference type="InterPro" id="IPR007627">
    <property type="entry name" value="RNA_pol_sigma70_r2"/>
</dbReference>
<evidence type="ECO:0000313" key="10">
    <source>
        <dbReference type="Proteomes" id="UP000183209"/>
    </source>
</evidence>
<evidence type="ECO:0000256" key="1">
    <source>
        <dbReference type="ARBA" id="ARBA00010641"/>
    </source>
</evidence>